<dbReference type="PANTHER" id="PTHR43245:SF13">
    <property type="entry name" value="UDP-D-APIOSE_UDP-D-XYLOSE SYNTHASE 2"/>
    <property type="match status" value="1"/>
</dbReference>
<feature type="domain" description="NAD-dependent epimerase/dehydratase" evidence="1">
    <location>
        <begin position="161"/>
        <end position="258"/>
    </location>
</feature>
<dbReference type="Gene3D" id="3.40.50.720">
    <property type="entry name" value="NAD(P)-binding Rossmann-like Domain"/>
    <property type="match status" value="1"/>
</dbReference>
<dbReference type="PANTHER" id="PTHR43245">
    <property type="entry name" value="BIFUNCTIONAL POLYMYXIN RESISTANCE PROTEIN ARNA"/>
    <property type="match status" value="1"/>
</dbReference>
<organism evidence="2">
    <name type="scientific">Streptomyces sp. NBC_00119</name>
    <dbReference type="NCBI Taxonomy" id="2975659"/>
    <lineage>
        <taxon>Bacteria</taxon>
        <taxon>Bacillati</taxon>
        <taxon>Actinomycetota</taxon>
        <taxon>Actinomycetes</taxon>
        <taxon>Kitasatosporales</taxon>
        <taxon>Streptomycetaceae</taxon>
        <taxon>Streptomyces</taxon>
    </lineage>
</organism>
<feature type="domain" description="NAD-dependent epimerase/dehydratase" evidence="1">
    <location>
        <begin position="3"/>
        <end position="119"/>
    </location>
</feature>
<evidence type="ECO:0000313" key="2">
    <source>
        <dbReference type="EMBL" id="WTS16828.1"/>
    </source>
</evidence>
<dbReference type="InterPro" id="IPR001509">
    <property type="entry name" value="Epimerase_deHydtase"/>
</dbReference>
<dbReference type="InterPro" id="IPR050177">
    <property type="entry name" value="Lipid_A_modif_metabolic_enz"/>
</dbReference>
<protein>
    <submittedName>
        <fullName evidence="2">NAD-dependent epimerase/dehydratase family protein</fullName>
    </submittedName>
</protein>
<dbReference type="EMBL" id="CP108195">
    <property type="protein sequence ID" value="WTS16828.1"/>
    <property type="molecule type" value="Genomic_DNA"/>
</dbReference>
<dbReference type="SUPFAM" id="SSF51735">
    <property type="entry name" value="NAD(P)-binding Rossmann-fold domains"/>
    <property type="match status" value="1"/>
</dbReference>
<accession>A0AAU1UFY7</accession>
<evidence type="ECO:0000259" key="1">
    <source>
        <dbReference type="Pfam" id="PF01370"/>
    </source>
</evidence>
<dbReference type="InterPro" id="IPR036291">
    <property type="entry name" value="NAD(P)-bd_dom_sf"/>
</dbReference>
<sequence>MRVLVTGGAGFIGSAVVDTLSARGHEVVVLDVRPPGPDERRPWVVADVRDPAAVESALAGVDAVCHQAAKVGLGKDFADAPDYVSRNDLGTAVLLAAMASAGVRDLVLAGSMVVYGEGRYECGRHGVVRPGPRAEADLRAGRFEPGCPRCGDALGPGLVGEDAPTDPRNVYATTKLAQEHLASAWARATGGRAVSLRYHNVYGPGMPRDTPYAGVASFFRSALARGEAPRVFEDGRQRRDFVHVHDVAAANALALEAMGDRPSDACVAYNTGSGDPHTVGEMAHALAAAYGGPMPVVTGEYRLGDVRHITADPARLRAELGWRAEVGFEEGMTEFAKAELG</sequence>
<proteinExistence type="predicted"/>
<reference evidence="2" key="1">
    <citation type="submission" date="2022-10" db="EMBL/GenBank/DDBJ databases">
        <title>The complete genomes of actinobacterial strains from the NBC collection.</title>
        <authorList>
            <person name="Joergensen T.S."/>
            <person name="Alvarez Arevalo M."/>
            <person name="Sterndorff E.B."/>
            <person name="Faurdal D."/>
            <person name="Vuksanovic O."/>
            <person name="Mourched A.-S."/>
            <person name="Charusanti P."/>
            <person name="Shaw S."/>
            <person name="Blin K."/>
            <person name="Weber T."/>
        </authorList>
    </citation>
    <scope>NUCLEOTIDE SEQUENCE</scope>
    <source>
        <strain evidence="2">NBC_00119</strain>
    </source>
</reference>
<dbReference type="AlphaFoldDB" id="A0AAU1UFY7"/>
<dbReference type="Pfam" id="PF01370">
    <property type="entry name" value="Epimerase"/>
    <property type="match status" value="2"/>
</dbReference>
<gene>
    <name evidence="2" type="ORF">OHU69_40700</name>
</gene>
<name>A0AAU1UFY7_9ACTN</name>